<feature type="transmembrane region" description="Helical" evidence="1">
    <location>
        <begin position="55"/>
        <end position="77"/>
    </location>
</feature>
<keyword evidence="1" id="KW-1133">Transmembrane helix</keyword>
<evidence type="ECO:0000313" key="2">
    <source>
        <dbReference type="EMBL" id="THH37881.1"/>
    </source>
</evidence>
<dbReference type="EMBL" id="SRSF01000005">
    <property type="protein sequence ID" value="THH37881.1"/>
    <property type="molecule type" value="Genomic_DNA"/>
</dbReference>
<dbReference type="OrthoDB" id="1491566at2"/>
<evidence type="ECO:0000313" key="3">
    <source>
        <dbReference type="Proteomes" id="UP000308528"/>
    </source>
</evidence>
<evidence type="ECO:0000256" key="1">
    <source>
        <dbReference type="SAM" id="Phobius"/>
    </source>
</evidence>
<dbReference type="RefSeq" id="WP_136459729.1">
    <property type="nucleotide sequence ID" value="NZ_SRSF01000005.1"/>
</dbReference>
<feature type="transmembrane region" description="Helical" evidence="1">
    <location>
        <begin position="306"/>
        <end position="324"/>
    </location>
</feature>
<name>A0A4S4NI47_9BACT</name>
<keyword evidence="1" id="KW-0812">Transmembrane</keyword>
<feature type="transmembrane region" description="Helical" evidence="1">
    <location>
        <begin position="179"/>
        <end position="196"/>
    </location>
</feature>
<accession>A0A4S4NI47</accession>
<feature type="transmembrane region" description="Helical" evidence="1">
    <location>
        <begin position="258"/>
        <end position="275"/>
    </location>
</feature>
<feature type="transmembrane region" description="Helical" evidence="1">
    <location>
        <begin position="216"/>
        <end position="238"/>
    </location>
</feature>
<protein>
    <submittedName>
        <fullName evidence="2">Uncharacterized protein</fullName>
    </submittedName>
</protein>
<feature type="transmembrane region" description="Helical" evidence="1">
    <location>
        <begin position="281"/>
        <end position="297"/>
    </location>
</feature>
<sequence>MLSLFRTNQSFASLLLFGYALLLQAPVLVFGVPEADFEGGTYFDTLIRELVAGNWWLTVLLPPVMLAVAGMVANSICDRYRFARTTTQFPGLVLVLLWAVVPSFHAFDPTDLCHAFLLLAMGSLGSTYKSHSPDVARFNAGWWLGLAALLEPVYLVFVPAFVVGISIFRTANLRTITQLLVGVCVAFFLGGTVAYLDGAGAAFVTGQLAGFGFANFAALHWLDLIGFGILALGLLVALSSGSPSRALLSIEGAKNNAFVYWVLLFTPLVALLDSVVDAGSAQVVLPPLGILLGLWLARRTEARAEFFHLLVFAAALTLTAVALHR</sequence>
<keyword evidence="1" id="KW-0472">Membrane</keyword>
<feature type="transmembrane region" description="Helical" evidence="1">
    <location>
        <begin position="142"/>
        <end position="167"/>
    </location>
</feature>
<keyword evidence="3" id="KW-1185">Reference proteome</keyword>
<gene>
    <name evidence="2" type="ORF">E4021_12650</name>
</gene>
<dbReference type="Proteomes" id="UP000308528">
    <property type="component" value="Unassembled WGS sequence"/>
</dbReference>
<proteinExistence type="predicted"/>
<comment type="caution">
    <text evidence="2">The sequence shown here is derived from an EMBL/GenBank/DDBJ whole genome shotgun (WGS) entry which is preliminary data.</text>
</comment>
<organism evidence="2 3">
    <name type="scientific">Neolewinella litorea</name>
    <dbReference type="NCBI Taxonomy" id="2562452"/>
    <lineage>
        <taxon>Bacteria</taxon>
        <taxon>Pseudomonadati</taxon>
        <taxon>Bacteroidota</taxon>
        <taxon>Saprospiria</taxon>
        <taxon>Saprospirales</taxon>
        <taxon>Lewinellaceae</taxon>
        <taxon>Neolewinella</taxon>
    </lineage>
</organism>
<dbReference type="AlphaFoldDB" id="A0A4S4NI47"/>
<reference evidence="2 3" key="1">
    <citation type="submission" date="2019-04" db="EMBL/GenBank/DDBJ databases">
        <title>Lewinella litorea sp. nov., isolated from a marine sand.</title>
        <authorList>
            <person name="Yoon J.-H."/>
        </authorList>
    </citation>
    <scope>NUCLEOTIDE SEQUENCE [LARGE SCALE GENOMIC DNA]</scope>
    <source>
        <strain evidence="2 3">HSMS-39</strain>
    </source>
</reference>
<feature type="transmembrane region" description="Helical" evidence="1">
    <location>
        <begin position="89"/>
        <end position="107"/>
    </location>
</feature>